<proteinExistence type="predicted"/>
<organism evidence="1 2">
    <name type="scientific">Phlebia brevispora</name>
    <dbReference type="NCBI Taxonomy" id="194682"/>
    <lineage>
        <taxon>Eukaryota</taxon>
        <taxon>Fungi</taxon>
        <taxon>Dikarya</taxon>
        <taxon>Basidiomycota</taxon>
        <taxon>Agaricomycotina</taxon>
        <taxon>Agaricomycetes</taxon>
        <taxon>Polyporales</taxon>
        <taxon>Meruliaceae</taxon>
        <taxon>Phlebia</taxon>
    </lineage>
</organism>
<accession>A0ACC1RWR1</accession>
<gene>
    <name evidence="1" type="ORF">NM688_g8143</name>
</gene>
<name>A0ACC1RWR1_9APHY</name>
<protein>
    <submittedName>
        <fullName evidence="1">Uncharacterized protein</fullName>
    </submittedName>
</protein>
<evidence type="ECO:0000313" key="1">
    <source>
        <dbReference type="EMBL" id="KAJ3527332.1"/>
    </source>
</evidence>
<evidence type="ECO:0000313" key="2">
    <source>
        <dbReference type="Proteomes" id="UP001148662"/>
    </source>
</evidence>
<dbReference type="EMBL" id="JANHOG010002096">
    <property type="protein sequence ID" value="KAJ3527332.1"/>
    <property type="molecule type" value="Genomic_DNA"/>
</dbReference>
<reference evidence="1" key="1">
    <citation type="submission" date="2022-07" db="EMBL/GenBank/DDBJ databases">
        <title>Genome Sequence of Phlebia brevispora.</title>
        <authorList>
            <person name="Buettner E."/>
        </authorList>
    </citation>
    <scope>NUCLEOTIDE SEQUENCE</scope>
    <source>
        <strain evidence="1">MPL23</strain>
    </source>
</reference>
<dbReference type="Proteomes" id="UP001148662">
    <property type="component" value="Unassembled WGS sequence"/>
</dbReference>
<sequence length="267" mass="29841">MGADADPVLSVARAENIRFMTATSILVVSLTILIYDWLLLLGDELDFIWKTSSITAKILYLSIRYPTFIDTSLTMVYYFRQHLTTERCLAYDVPSIYILSLGTACTERKYPCQLTLYVLLTVCISRADLEDIHLMESVAEDPDKLADNVDHLGLRKPLSSDQSIPGVPGCILLNGDPIIFTCYATLLVVEIIIIILTLIKGFRDFRNSQSALVKTLYRDGIVFFIVVTSMSSSLVYELCLDQRTGTSLGNVLTLLIAPIEYTDLLDS</sequence>
<keyword evidence="2" id="KW-1185">Reference proteome</keyword>
<comment type="caution">
    <text evidence="1">The sequence shown here is derived from an EMBL/GenBank/DDBJ whole genome shotgun (WGS) entry which is preliminary data.</text>
</comment>